<evidence type="ECO:0000259" key="18">
    <source>
        <dbReference type="PROSITE" id="PS51217"/>
    </source>
</evidence>
<dbReference type="RefSeq" id="WP_189490401.1">
    <property type="nucleotide sequence ID" value="NZ_BMZO01000007.1"/>
</dbReference>
<dbReference type="InterPro" id="IPR000212">
    <property type="entry name" value="DNA_helicase_UvrD/REP"/>
</dbReference>
<evidence type="ECO:0000256" key="5">
    <source>
        <dbReference type="ARBA" id="ARBA00022806"/>
    </source>
</evidence>
<dbReference type="InterPro" id="IPR011604">
    <property type="entry name" value="PDDEXK-like_dom_sf"/>
</dbReference>
<evidence type="ECO:0000256" key="8">
    <source>
        <dbReference type="ARBA" id="ARBA00023125"/>
    </source>
</evidence>
<evidence type="ECO:0000256" key="9">
    <source>
        <dbReference type="ARBA" id="ARBA00023204"/>
    </source>
</evidence>
<reference evidence="19" key="1">
    <citation type="journal article" date="2014" name="Int. J. Syst. Evol. Microbiol.">
        <title>Complete genome sequence of Corynebacterium casei LMG S-19264T (=DSM 44701T), isolated from a smear-ripened cheese.</title>
        <authorList>
            <consortium name="US DOE Joint Genome Institute (JGI-PGF)"/>
            <person name="Walter F."/>
            <person name="Albersmeier A."/>
            <person name="Kalinowski J."/>
            <person name="Ruckert C."/>
        </authorList>
    </citation>
    <scope>NUCLEOTIDE SEQUENCE</scope>
    <source>
        <strain evidence="19">KCTC 42097</strain>
    </source>
</reference>
<evidence type="ECO:0000259" key="17">
    <source>
        <dbReference type="PROSITE" id="PS51198"/>
    </source>
</evidence>
<dbReference type="PANTHER" id="PTHR11070">
    <property type="entry name" value="UVRD / RECB / PCRA DNA HELICASE FAMILY MEMBER"/>
    <property type="match status" value="1"/>
</dbReference>
<dbReference type="GO" id="GO:0004527">
    <property type="term" value="F:exonuclease activity"/>
    <property type="evidence" value="ECO:0007669"/>
    <property type="project" value="UniProtKB-KW"/>
</dbReference>
<evidence type="ECO:0000256" key="1">
    <source>
        <dbReference type="ARBA" id="ARBA00022722"/>
    </source>
</evidence>
<evidence type="ECO:0000256" key="13">
    <source>
        <dbReference type="ARBA" id="ARBA00034923"/>
    </source>
</evidence>
<feature type="domain" description="UvrD-like helicase ATP-binding" evidence="17">
    <location>
        <begin position="8"/>
        <end position="495"/>
    </location>
</feature>
<organism evidence="19 20">
    <name type="scientific">Limoniibacter endophyticus</name>
    <dbReference type="NCBI Taxonomy" id="1565040"/>
    <lineage>
        <taxon>Bacteria</taxon>
        <taxon>Pseudomonadati</taxon>
        <taxon>Pseudomonadota</taxon>
        <taxon>Alphaproteobacteria</taxon>
        <taxon>Hyphomicrobiales</taxon>
        <taxon>Bartonellaceae</taxon>
        <taxon>Limoniibacter</taxon>
    </lineage>
</organism>
<dbReference type="InterPro" id="IPR014016">
    <property type="entry name" value="UvrD-like_ATP-bd"/>
</dbReference>
<dbReference type="GO" id="GO:0003677">
    <property type="term" value="F:DNA binding"/>
    <property type="evidence" value="ECO:0007669"/>
    <property type="project" value="UniProtKB-KW"/>
</dbReference>
<feature type="region of interest" description="Disordered" evidence="16">
    <location>
        <begin position="925"/>
        <end position="968"/>
    </location>
</feature>
<evidence type="ECO:0000256" key="12">
    <source>
        <dbReference type="ARBA" id="ARBA00034808"/>
    </source>
</evidence>
<comment type="catalytic activity">
    <reaction evidence="14">
        <text>ATP + H2O = ADP + phosphate + H(+)</text>
        <dbReference type="Rhea" id="RHEA:13065"/>
        <dbReference type="ChEBI" id="CHEBI:15377"/>
        <dbReference type="ChEBI" id="CHEBI:15378"/>
        <dbReference type="ChEBI" id="CHEBI:30616"/>
        <dbReference type="ChEBI" id="CHEBI:43474"/>
        <dbReference type="ChEBI" id="CHEBI:456216"/>
        <dbReference type="EC" id="5.6.2.4"/>
    </reaction>
</comment>
<evidence type="ECO:0000256" key="15">
    <source>
        <dbReference type="PROSITE-ProRule" id="PRU00560"/>
    </source>
</evidence>
<feature type="domain" description="UvrD-like helicase C-terminal" evidence="18">
    <location>
        <begin position="510"/>
        <end position="794"/>
    </location>
</feature>
<protein>
    <recommendedName>
        <fullName evidence="12">DNA 3'-5' helicase</fullName>
        <ecNumber evidence="12">5.6.2.4</ecNumber>
    </recommendedName>
    <alternativeName>
        <fullName evidence="13">DNA 3'-5' helicase II</fullName>
    </alternativeName>
</protein>
<dbReference type="GO" id="GO:0005524">
    <property type="term" value="F:ATP binding"/>
    <property type="evidence" value="ECO:0007669"/>
    <property type="project" value="UniProtKB-UniRule"/>
</dbReference>
<dbReference type="InterPro" id="IPR014017">
    <property type="entry name" value="DNA_helicase_UvrD-like_C"/>
</dbReference>
<keyword evidence="2 15" id="KW-0547">Nucleotide-binding</keyword>
<evidence type="ECO:0000313" key="19">
    <source>
        <dbReference type="EMBL" id="GHC74589.1"/>
    </source>
</evidence>
<dbReference type="SUPFAM" id="SSF52980">
    <property type="entry name" value="Restriction endonuclease-like"/>
    <property type="match status" value="1"/>
</dbReference>
<evidence type="ECO:0000256" key="7">
    <source>
        <dbReference type="ARBA" id="ARBA00022840"/>
    </source>
</evidence>
<dbReference type="Pfam" id="PF13361">
    <property type="entry name" value="UvrD_C"/>
    <property type="match status" value="1"/>
</dbReference>
<dbReference type="Gene3D" id="3.90.320.10">
    <property type="match status" value="1"/>
</dbReference>
<evidence type="ECO:0000256" key="10">
    <source>
        <dbReference type="ARBA" id="ARBA00023235"/>
    </source>
</evidence>
<dbReference type="InterPro" id="IPR014151">
    <property type="entry name" value="DNA_helicase_AddA"/>
</dbReference>
<dbReference type="InterPro" id="IPR027417">
    <property type="entry name" value="P-loop_NTPase"/>
</dbReference>
<feature type="compositionally biased region" description="Pro residues" evidence="16">
    <location>
        <begin position="955"/>
        <end position="964"/>
    </location>
</feature>
<feature type="binding site" evidence="15">
    <location>
        <begin position="29"/>
        <end position="36"/>
    </location>
    <ligand>
        <name>ATP</name>
        <dbReference type="ChEBI" id="CHEBI:30616"/>
    </ligand>
</feature>
<dbReference type="GO" id="GO:0033202">
    <property type="term" value="C:DNA helicase complex"/>
    <property type="evidence" value="ECO:0007669"/>
    <property type="project" value="TreeGrafter"/>
</dbReference>
<dbReference type="SUPFAM" id="SSF52540">
    <property type="entry name" value="P-loop containing nucleoside triphosphate hydrolases"/>
    <property type="match status" value="1"/>
</dbReference>
<evidence type="ECO:0000256" key="16">
    <source>
        <dbReference type="SAM" id="MobiDB-lite"/>
    </source>
</evidence>
<name>A0A8J3DJU7_9HYPH</name>
<evidence type="ECO:0000256" key="14">
    <source>
        <dbReference type="ARBA" id="ARBA00048988"/>
    </source>
</evidence>
<dbReference type="InterPro" id="IPR011335">
    <property type="entry name" value="Restrct_endonuc-II-like"/>
</dbReference>
<dbReference type="EMBL" id="BMZO01000007">
    <property type="protein sequence ID" value="GHC74589.1"/>
    <property type="molecule type" value="Genomic_DNA"/>
</dbReference>
<keyword evidence="6" id="KW-0269">Exonuclease</keyword>
<dbReference type="Pfam" id="PF00580">
    <property type="entry name" value="UvrD-helicase"/>
    <property type="match status" value="1"/>
</dbReference>
<evidence type="ECO:0000256" key="3">
    <source>
        <dbReference type="ARBA" id="ARBA00022763"/>
    </source>
</evidence>
<evidence type="ECO:0000313" key="20">
    <source>
        <dbReference type="Proteomes" id="UP000641137"/>
    </source>
</evidence>
<keyword evidence="3" id="KW-0227">DNA damage</keyword>
<keyword evidence="9" id="KW-0234">DNA repair</keyword>
<keyword evidence="20" id="KW-1185">Reference proteome</keyword>
<evidence type="ECO:0000256" key="11">
    <source>
        <dbReference type="ARBA" id="ARBA00034617"/>
    </source>
</evidence>
<dbReference type="AlphaFoldDB" id="A0A8J3DJU7"/>
<dbReference type="Proteomes" id="UP000641137">
    <property type="component" value="Unassembled WGS sequence"/>
</dbReference>
<keyword evidence="5 15" id="KW-0347">Helicase</keyword>
<dbReference type="PROSITE" id="PS51198">
    <property type="entry name" value="UVRD_HELICASE_ATP_BIND"/>
    <property type="match status" value="1"/>
</dbReference>
<comment type="catalytic activity">
    <reaction evidence="11">
        <text>Couples ATP hydrolysis with the unwinding of duplex DNA by translocating in the 3'-5' direction.</text>
        <dbReference type="EC" id="5.6.2.4"/>
    </reaction>
</comment>
<comment type="caution">
    <text evidence="19">The sequence shown here is derived from an EMBL/GenBank/DDBJ whole genome shotgun (WGS) entry which is preliminary data.</text>
</comment>
<reference evidence="19" key="2">
    <citation type="submission" date="2020-09" db="EMBL/GenBank/DDBJ databases">
        <authorList>
            <person name="Sun Q."/>
            <person name="Kim S."/>
        </authorList>
    </citation>
    <scope>NUCLEOTIDE SEQUENCE</scope>
    <source>
        <strain evidence="19">KCTC 42097</strain>
    </source>
</reference>
<dbReference type="Pfam" id="PF12705">
    <property type="entry name" value="PDDEXK_1"/>
    <property type="match status" value="1"/>
</dbReference>
<dbReference type="NCBIfam" id="TIGR02784">
    <property type="entry name" value="addA_alphas"/>
    <property type="match status" value="1"/>
</dbReference>
<dbReference type="PROSITE" id="PS51217">
    <property type="entry name" value="UVRD_HELICASE_CTER"/>
    <property type="match status" value="1"/>
</dbReference>
<sequence>MSGRLIVPSETLENQARASDPGNSVWVSANAGSGKTHILSQRVTRLLLEGTDPSKILCLTYTRAAAANMSIRIFATLSDWALMEDAALAEKIAAIEGKRPDATKIKRARQLFARALETPGGLKIQTIHAFCEALLHQFPLEANIAGHFQMLDARLEQVLMAQARREMITSSVTAASPPLANAFAHVLTLGNEAGLDGLLSEIVAKRDKLRAFIDDIREGDGSFDALYADFDLSPTEDEASLLRSFWPLRDFPNAFAAAFLDHARSLGKVRAEEFAARLVAAGNTGSEEERFSILCGAFLTQKGEARNISALLPKDMAAHYPSFAEAFASTAAKLIEIRDKIAVLRMLKGTISALTIADWMIASYEELKSRGGYLDFNDLISRTVRLLSRQDVSAWVQYKLDRGIDHILIDEAQDTSPAQWEIMRRLTEEFFSGSGSRDRPTRTVFAVGDTKQSIYSFQGADPQAFDDNRYHFSKQVEAAGGKFENVRLRHSFRSTEDVLAAVDRVFAAEEIREGVSPDPIEHAAVRAGHIGRVELWPSIGAEAAEEPDDWTQSIDHARAPAITLAQEIASTIAGWIGDGDLLAGQGRVVRAGDVLVLVRKRDRFVNALSSALKAQGVAVAGADRISLPGHIAVQDLAALGRFLLQPEDDLSLASVLKSPIFDLDDNDLMTLAIGRRSTLYRSLRDKAQYNLRFEKVAADLQRWSSEAAFRPVFEFYSALLGRDGLRAKLSARLGPETSDVLDEFLAFAIAEEQTGLPGLDAFLQTLQSAAPEIKREMDQTRNEVRIMTAHASKGLEAPVVFLVDSGSAPFSNQHLPKLLPFSSQTGLWRGEGFLWNVGKIVSNDFSGQLSERIKQAAREEYNRLLYVGMTRAEDRLIVCGYHGKREPATANWHSLVKRALADETVVSRVTNPYTGREALRFEIDDTRRPLPVEQKERQEAASMAPLPESFSQPYPSEPPLPRPLSPSGAIALIDEPEEVAPSEKSPVMKDSPDRSFAIERGVAMHRLLQFLPGLETQDREMRGYSFLEKAGAAWPGGWRENALSSVMAIISDPRYQFMFSPASRAEVSLMGTLLIKGRPRMVSGKVDRISVSEDRVSIVDYKTGQPVPSDISEVAPAYRLQMALYRAVLRQIYPGRPIDAYLLYTREPSMILLPSESDPAFD</sequence>
<keyword evidence="4 15" id="KW-0378">Hydrolase</keyword>
<dbReference type="PANTHER" id="PTHR11070:SF2">
    <property type="entry name" value="ATP-DEPENDENT DNA HELICASE SRS2"/>
    <property type="match status" value="1"/>
</dbReference>
<feature type="region of interest" description="Disordered" evidence="16">
    <location>
        <begin position="1"/>
        <end position="24"/>
    </location>
</feature>
<gene>
    <name evidence="19" type="ORF">GCM10010136_23910</name>
</gene>
<evidence type="ECO:0000256" key="6">
    <source>
        <dbReference type="ARBA" id="ARBA00022839"/>
    </source>
</evidence>
<dbReference type="GO" id="GO:0043138">
    <property type="term" value="F:3'-5' DNA helicase activity"/>
    <property type="evidence" value="ECO:0007669"/>
    <property type="project" value="UniProtKB-EC"/>
</dbReference>
<keyword evidence="8" id="KW-0238">DNA-binding</keyword>
<keyword evidence="1" id="KW-0540">Nuclease</keyword>
<keyword evidence="7 15" id="KW-0067">ATP-binding</keyword>
<feature type="compositionally biased region" description="Basic and acidic residues" evidence="16">
    <location>
        <begin position="925"/>
        <end position="939"/>
    </location>
</feature>
<dbReference type="GO" id="GO:0005829">
    <property type="term" value="C:cytosol"/>
    <property type="evidence" value="ECO:0007669"/>
    <property type="project" value="TreeGrafter"/>
</dbReference>
<evidence type="ECO:0000256" key="4">
    <source>
        <dbReference type="ARBA" id="ARBA00022801"/>
    </source>
</evidence>
<dbReference type="EC" id="5.6.2.4" evidence="12"/>
<feature type="compositionally biased region" description="Polar residues" evidence="16">
    <location>
        <begin position="11"/>
        <end position="24"/>
    </location>
</feature>
<dbReference type="Gene3D" id="3.30.160.800">
    <property type="match status" value="1"/>
</dbReference>
<accession>A0A8J3DJU7</accession>
<dbReference type="GO" id="GO:0000725">
    <property type="term" value="P:recombinational repair"/>
    <property type="evidence" value="ECO:0007669"/>
    <property type="project" value="TreeGrafter"/>
</dbReference>
<dbReference type="Gene3D" id="1.10.486.10">
    <property type="entry name" value="PCRA, domain 4"/>
    <property type="match status" value="1"/>
</dbReference>
<proteinExistence type="predicted"/>
<dbReference type="Gene3D" id="3.40.50.300">
    <property type="entry name" value="P-loop containing nucleotide triphosphate hydrolases"/>
    <property type="match status" value="3"/>
</dbReference>
<evidence type="ECO:0000256" key="2">
    <source>
        <dbReference type="ARBA" id="ARBA00022741"/>
    </source>
</evidence>
<dbReference type="InterPro" id="IPR038726">
    <property type="entry name" value="PDDEXK_AddAB-type"/>
</dbReference>
<keyword evidence="10" id="KW-0413">Isomerase</keyword>